<proteinExistence type="inferred from homology"/>
<dbReference type="OrthoDB" id="25346at2759"/>
<dbReference type="AlphaFoldDB" id="A0A0D8Y6F4"/>
<dbReference type="Proteomes" id="UP000053766">
    <property type="component" value="Unassembled WGS sequence"/>
</dbReference>
<evidence type="ECO:0000256" key="2">
    <source>
        <dbReference type="ARBA" id="ARBA00008142"/>
    </source>
</evidence>
<keyword evidence="9" id="KW-1185">Reference proteome</keyword>
<dbReference type="Gene3D" id="3.30.70.141">
    <property type="entry name" value="Nucleoside diphosphate kinase-like domain"/>
    <property type="match status" value="1"/>
</dbReference>
<dbReference type="Pfam" id="PF00334">
    <property type="entry name" value="NDK"/>
    <property type="match status" value="1"/>
</dbReference>
<dbReference type="InterPro" id="IPR036850">
    <property type="entry name" value="NDK-like_dom_sf"/>
</dbReference>
<evidence type="ECO:0000313" key="9">
    <source>
        <dbReference type="Proteomes" id="UP000053766"/>
    </source>
</evidence>
<comment type="caution">
    <text evidence="6">Lacks conserved residue(s) required for the propagation of feature annotation.</text>
</comment>
<evidence type="ECO:0000256" key="1">
    <source>
        <dbReference type="ARBA" id="ARBA00001946"/>
    </source>
</evidence>
<keyword evidence="5 8" id="KW-0418">Kinase</keyword>
<dbReference type="EC" id="2.7.4.6" evidence="3"/>
<evidence type="ECO:0000259" key="7">
    <source>
        <dbReference type="SMART" id="SM00562"/>
    </source>
</evidence>
<protein>
    <recommendedName>
        <fullName evidence="3">nucleoside-diphosphate kinase</fullName>
        <ecNumber evidence="3">2.7.4.6</ecNumber>
    </recommendedName>
</protein>
<name>A0A0D8Y6F4_DICVI</name>
<evidence type="ECO:0000256" key="3">
    <source>
        <dbReference type="ARBA" id="ARBA00012966"/>
    </source>
</evidence>
<reference evidence="8 9" key="1">
    <citation type="submission" date="2013-11" db="EMBL/GenBank/DDBJ databases">
        <title>Draft genome of the bovine lungworm Dictyocaulus viviparus.</title>
        <authorList>
            <person name="Mitreva M."/>
        </authorList>
    </citation>
    <scope>NUCLEOTIDE SEQUENCE [LARGE SCALE GENOMIC DNA]</scope>
    <source>
        <strain evidence="8 9">HannoverDv2000</strain>
    </source>
</reference>
<reference evidence="9" key="2">
    <citation type="journal article" date="2016" name="Sci. Rep.">
        <title>Dictyocaulus viviparus genome, variome and transcriptome elucidate lungworm biology and support future intervention.</title>
        <authorList>
            <person name="McNulty S.N."/>
            <person name="Strube C."/>
            <person name="Rosa B.A."/>
            <person name="Martin J.C."/>
            <person name="Tyagi R."/>
            <person name="Choi Y.J."/>
            <person name="Wang Q."/>
            <person name="Hallsworth Pepin K."/>
            <person name="Zhang X."/>
            <person name="Ozersky P."/>
            <person name="Wilson R.K."/>
            <person name="Sternberg P.W."/>
            <person name="Gasser R.B."/>
            <person name="Mitreva M."/>
        </authorList>
    </citation>
    <scope>NUCLEOTIDE SEQUENCE [LARGE SCALE GENOMIC DNA]</scope>
    <source>
        <strain evidence="9">HannoverDv2000</strain>
    </source>
</reference>
<dbReference type="GO" id="GO:0004550">
    <property type="term" value="F:nucleoside diphosphate kinase activity"/>
    <property type="evidence" value="ECO:0007669"/>
    <property type="project" value="UniProtKB-EC"/>
</dbReference>
<organism evidence="8 9">
    <name type="scientific">Dictyocaulus viviparus</name>
    <name type="common">Bovine lungworm</name>
    <dbReference type="NCBI Taxonomy" id="29172"/>
    <lineage>
        <taxon>Eukaryota</taxon>
        <taxon>Metazoa</taxon>
        <taxon>Ecdysozoa</taxon>
        <taxon>Nematoda</taxon>
        <taxon>Chromadorea</taxon>
        <taxon>Rhabditida</taxon>
        <taxon>Rhabditina</taxon>
        <taxon>Rhabditomorpha</taxon>
        <taxon>Strongyloidea</taxon>
        <taxon>Metastrongylidae</taxon>
        <taxon>Dictyocaulus</taxon>
    </lineage>
</organism>
<evidence type="ECO:0000256" key="5">
    <source>
        <dbReference type="ARBA" id="ARBA00022777"/>
    </source>
</evidence>
<evidence type="ECO:0000256" key="4">
    <source>
        <dbReference type="ARBA" id="ARBA00022679"/>
    </source>
</evidence>
<evidence type="ECO:0000256" key="6">
    <source>
        <dbReference type="PROSITE-ProRule" id="PRU00706"/>
    </source>
</evidence>
<feature type="domain" description="Nucleoside diphosphate kinase-like" evidence="7">
    <location>
        <begin position="14"/>
        <end position="141"/>
    </location>
</feature>
<dbReference type="EMBL" id="KN716180">
    <property type="protein sequence ID" value="KJH51574.1"/>
    <property type="molecule type" value="Genomic_DNA"/>
</dbReference>
<comment type="similarity">
    <text evidence="2 6">Belongs to the NDK family.</text>
</comment>
<sequence>MYRNTMSHHLIDGDVIDYSVSQVVLCEFINAGVVIGGARKLQMTSDKAEQLYEAHRGKYFFRRIVRHMTSGPVIVMCVNGDVRRILGSSQLYPLPNDDEFVNVRQRYALSSVRNVAHTSDVEAASRELALFEPYPPPHLLLNEILS</sequence>
<dbReference type="STRING" id="29172.A0A0D8Y6F4"/>
<dbReference type="PANTHER" id="PTHR11349">
    <property type="entry name" value="NUCLEOSIDE DIPHOSPHATE KINASE"/>
    <property type="match status" value="1"/>
</dbReference>
<evidence type="ECO:0000313" key="8">
    <source>
        <dbReference type="EMBL" id="KJH51574.1"/>
    </source>
</evidence>
<dbReference type="PROSITE" id="PS51374">
    <property type="entry name" value="NDPK_LIKE"/>
    <property type="match status" value="1"/>
</dbReference>
<keyword evidence="4" id="KW-0808">Transferase</keyword>
<dbReference type="InterPro" id="IPR034907">
    <property type="entry name" value="NDK-like_dom"/>
</dbReference>
<accession>A0A0D8Y6F4</accession>
<gene>
    <name evidence="8" type="ORF">DICVIV_02207</name>
</gene>
<dbReference type="SMART" id="SM00562">
    <property type="entry name" value="NDK"/>
    <property type="match status" value="1"/>
</dbReference>
<comment type="cofactor">
    <cofactor evidence="1">
        <name>Mg(2+)</name>
        <dbReference type="ChEBI" id="CHEBI:18420"/>
    </cofactor>
</comment>
<dbReference type="SUPFAM" id="SSF54919">
    <property type="entry name" value="Nucleoside diphosphate kinase, NDK"/>
    <property type="match status" value="1"/>
</dbReference>